<organism evidence="8 9">
    <name type="scientific">Natronobacterium gregoryi</name>
    <dbReference type="NCBI Taxonomy" id="44930"/>
    <lineage>
        <taxon>Archaea</taxon>
        <taxon>Methanobacteriati</taxon>
        <taxon>Methanobacteriota</taxon>
        <taxon>Stenosarchaea group</taxon>
        <taxon>Halobacteria</taxon>
        <taxon>Halobacteriales</taxon>
        <taxon>Natrialbaceae</taxon>
        <taxon>Natronobacterium</taxon>
    </lineage>
</organism>
<keyword evidence="6" id="KW-0812">Transmembrane</keyword>
<keyword evidence="2 8" id="KW-0645">Protease</keyword>
<evidence type="ECO:0000256" key="4">
    <source>
        <dbReference type="ARBA" id="ARBA00022825"/>
    </source>
</evidence>
<dbReference type="OrthoDB" id="27099at2157"/>
<accession>A0A1I3QLM4</accession>
<dbReference type="InterPro" id="IPR047272">
    <property type="entry name" value="S49_SppA_C"/>
</dbReference>
<evidence type="ECO:0000313" key="9">
    <source>
        <dbReference type="Proteomes" id="UP000182829"/>
    </source>
</evidence>
<feature type="compositionally biased region" description="Polar residues" evidence="5">
    <location>
        <begin position="300"/>
        <end position="313"/>
    </location>
</feature>
<dbReference type="GeneID" id="14208294"/>
<dbReference type="Pfam" id="PF01343">
    <property type="entry name" value="Peptidase_S49"/>
    <property type="match status" value="2"/>
</dbReference>
<keyword evidence="6" id="KW-0472">Membrane</keyword>
<gene>
    <name evidence="8" type="ORF">SAMN05443661_12344</name>
</gene>
<feature type="transmembrane region" description="Helical" evidence="6">
    <location>
        <begin position="20"/>
        <end position="38"/>
    </location>
</feature>
<name>A0A1I3QLM4_9EURY</name>
<dbReference type="SUPFAM" id="SSF52096">
    <property type="entry name" value="ClpP/crotonase"/>
    <property type="match status" value="1"/>
</dbReference>
<dbReference type="GO" id="GO:0008236">
    <property type="term" value="F:serine-type peptidase activity"/>
    <property type="evidence" value="ECO:0007669"/>
    <property type="project" value="UniProtKB-KW"/>
</dbReference>
<evidence type="ECO:0000256" key="1">
    <source>
        <dbReference type="ARBA" id="ARBA00008683"/>
    </source>
</evidence>
<protein>
    <submittedName>
        <fullName evidence="8">Protease-4</fullName>
    </submittedName>
</protein>
<feature type="domain" description="Peptidase S49" evidence="7">
    <location>
        <begin position="105"/>
        <end position="151"/>
    </location>
</feature>
<dbReference type="PANTHER" id="PTHR42987">
    <property type="entry name" value="PEPTIDASE S49"/>
    <property type="match status" value="1"/>
</dbReference>
<dbReference type="CDD" id="cd07023">
    <property type="entry name" value="S49_Sppa_N_C"/>
    <property type="match status" value="1"/>
</dbReference>
<dbReference type="Proteomes" id="UP000182829">
    <property type="component" value="Unassembled WGS sequence"/>
</dbReference>
<dbReference type="EMBL" id="FORO01000023">
    <property type="protein sequence ID" value="SFJ34750.1"/>
    <property type="molecule type" value="Genomic_DNA"/>
</dbReference>
<dbReference type="PANTHER" id="PTHR42987:SF4">
    <property type="entry name" value="PROTEASE SOHB-RELATED"/>
    <property type="match status" value="1"/>
</dbReference>
<evidence type="ECO:0000256" key="5">
    <source>
        <dbReference type="SAM" id="MobiDB-lite"/>
    </source>
</evidence>
<dbReference type="InterPro" id="IPR029045">
    <property type="entry name" value="ClpP/crotonase-like_dom_sf"/>
</dbReference>
<comment type="similarity">
    <text evidence="1">Belongs to the peptidase S49 family.</text>
</comment>
<feature type="domain" description="Peptidase S49" evidence="7">
    <location>
        <begin position="171"/>
        <end position="240"/>
    </location>
</feature>
<evidence type="ECO:0000256" key="2">
    <source>
        <dbReference type="ARBA" id="ARBA00022670"/>
    </source>
</evidence>
<dbReference type="AlphaFoldDB" id="A0A1I3QLM4"/>
<dbReference type="RefSeq" id="WP_005579557.1">
    <property type="nucleotide sequence ID" value="NZ_FORO01000023.1"/>
</dbReference>
<keyword evidence="4" id="KW-0720">Serine protease</keyword>
<keyword evidence="3" id="KW-0378">Hydrolase</keyword>
<feature type="region of interest" description="Disordered" evidence="5">
    <location>
        <begin position="300"/>
        <end position="321"/>
    </location>
</feature>
<keyword evidence="6" id="KW-1133">Transmembrane helix</keyword>
<reference evidence="8 9" key="1">
    <citation type="submission" date="2016-10" db="EMBL/GenBank/DDBJ databases">
        <authorList>
            <person name="de Groot N.N."/>
        </authorList>
    </citation>
    <scope>NUCLEOTIDE SEQUENCE [LARGE SCALE GENOMIC DNA]</scope>
    <source>
        <strain evidence="8 9">SP2</strain>
    </source>
</reference>
<evidence type="ECO:0000259" key="7">
    <source>
        <dbReference type="Pfam" id="PF01343"/>
    </source>
</evidence>
<dbReference type="OMA" id="WTFENMS"/>
<evidence type="ECO:0000313" key="8">
    <source>
        <dbReference type="EMBL" id="SFJ34750.1"/>
    </source>
</evidence>
<evidence type="ECO:0000256" key="6">
    <source>
        <dbReference type="SAM" id="Phobius"/>
    </source>
</evidence>
<dbReference type="Gene3D" id="3.90.226.10">
    <property type="entry name" value="2-enoyl-CoA Hydratase, Chain A, domain 1"/>
    <property type="match status" value="1"/>
</dbReference>
<proteinExistence type="inferred from homology"/>
<sequence>MSKYLTAARELLGTVARSYVTIVVIALLVGAAIAPIAWGATSEADGTVAVIEMDSSISEPTADPVIDDLREARQNESIDAVVLSVDSPGGGVTASESLYLAVERTAQEMPVVTSVRSVGASGGYYMSAPSDKIYATPSSTVGSIGVRATHMDAPAPEQEITTGPDKSGMTEEQVKQQAEQMKQTFLGSVIEQRGDELELSEHELAYANVYVGVEAVENGLVDEIGDTEAAIGTAADEAGLGDYEVVELSDGQPLGMPLLFEGDGQAEAKQHVHPQTFGEYNGVETPAFLAVWGSIEGQTVADTTPPETQNATAVTAGGDQP</sequence>
<evidence type="ECO:0000256" key="3">
    <source>
        <dbReference type="ARBA" id="ARBA00022801"/>
    </source>
</evidence>
<dbReference type="GO" id="GO:0006508">
    <property type="term" value="P:proteolysis"/>
    <property type="evidence" value="ECO:0007669"/>
    <property type="project" value="UniProtKB-KW"/>
</dbReference>
<dbReference type="InterPro" id="IPR002142">
    <property type="entry name" value="Peptidase_S49"/>
</dbReference>